<accession>A0AAV4N292</accession>
<gene>
    <name evidence="1" type="ORF">CEXT_486211</name>
</gene>
<keyword evidence="2" id="KW-1185">Reference proteome</keyword>
<evidence type="ECO:0000313" key="2">
    <source>
        <dbReference type="Proteomes" id="UP001054945"/>
    </source>
</evidence>
<reference evidence="1 2" key="1">
    <citation type="submission" date="2021-06" db="EMBL/GenBank/DDBJ databases">
        <title>Caerostris extrusa draft genome.</title>
        <authorList>
            <person name="Kono N."/>
            <person name="Arakawa K."/>
        </authorList>
    </citation>
    <scope>NUCLEOTIDE SEQUENCE [LARGE SCALE GENOMIC DNA]</scope>
</reference>
<dbReference type="AlphaFoldDB" id="A0AAV4N292"/>
<comment type="caution">
    <text evidence="1">The sequence shown here is derived from an EMBL/GenBank/DDBJ whole genome shotgun (WGS) entry which is preliminary data.</text>
</comment>
<organism evidence="1 2">
    <name type="scientific">Caerostris extrusa</name>
    <name type="common">Bark spider</name>
    <name type="synonym">Caerostris bankana</name>
    <dbReference type="NCBI Taxonomy" id="172846"/>
    <lineage>
        <taxon>Eukaryota</taxon>
        <taxon>Metazoa</taxon>
        <taxon>Ecdysozoa</taxon>
        <taxon>Arthropoda</taxon>
        <taxon>Chelicerata</taxon>
        <taxon>Arachnida</taxon>
        <taxon>Araneae</taxon>
        <taxon>Araneomorphae</taxon>
        <taxon>Entelegynae</taxon>
        <taxon>Araneoidea</taxon>
        <taxon>Araneidae</taxon>
        <taxon>Caerostris</taxon>
    </lineage>
</organism>
<protein>
    <submittedName>
        <fullName evidence="1">Uncharacterized protein</fullName>
    </submittedName>
</protein>
<proteinExistence type="predicted"/>
<sequence>MVMLKVAAFINWTSYHVKISISSGHGTQLNSLSHRNPSKTSMRSVQCIPCRMFPHIQEVSAPSVFVNVAGFLEVTSPEGNFLPVARASTGCASEEFIEEYWNAFRKPLLFH</sequence>
<dbReference type="Proteomes" id="UP001054945">
    <property type="component" value="Unassembled WGS sequence"/>
</dbReference>
<name>A0AAV4N292_CAEEX</name>
<dbReference type="EMBL" id="BPLR01020443">
    <property type="protein sequence ID" value="GIX78842.1"/>
    <property type="molecule type" value="Genomic_DNA"/>
</dbReference>
<evidence type="ECO:0000313" key="1">
    <source>
        <dbReference type="EMBL" id="GIX78842.1"/>
    </source>
</evidence>